<evidence type="ECO:0000313" key="2">
    <source>
        <dbReference type="Proteomes" id="UP000038830"/>
    </source>
</evidence>
<gene>
    <name evidence="1" type="ORF">BN1211_5084</name>
</gene>
<dbReference type="EMBL" id="CDQK01000006">
    <property type="protein sequence ID" value="CEP24287.1"/>
    <property type="molecule type" value="Genomic_DNA"/>
</dbReference>
<dbReference type="Proteomes" id="UP000038830">
    <property type="component" value="Unassembled WGS sequence"/>
</dbReference>
<name>A0A0H5C8G4_CYBJN</name>
<evidence type="ECO:0000313" key="1">
    <source>
        <dbReference type="EMBL" id="CEP24287.1"/>
    </source>
</evidence>
<proteinExistence type="predicted"/>
<dbReference type="AlphaFoldDB" id="A0A0H5C8G4"/>
<accession>A0A0H5C8G4</accession>
<sequence length="49" mass="5720">MRALKLGTFINGSYRPPSLLSRPRNWVTNYHSVPCIKYRHVSLAKDFNN</sequence>
<reference evidence="2" key="1">
    <citation type="journal article" date="2015" name="J. Biotechnol.">
        <title>The structure of the Cyberlindnera jadinii genome and its relation to Candida utilis analyzed by the occurrence of single nucleotide polymorphisms.</title>
        <authorList>
            <person name="Rupp O."/>
            <person name="Brinkrolf K."/>
            <person name="Buerth C."/>
            <person name="Kunigo M."/>
            <person name="Schneider J."/>
            <person name="Jaenicke S."/>
            <person name="Goesmann A."/>
            <person name="Puehler A."/>
            <person name="Jaeger K.-E."/>
            <person name="Ernst J.F."/>
        </authorList>
    </citation>
    <scope>NUCLEOTIDE SEQUENCE [LARGE SCALE GENOMIC DNA]</scope>
    <source>
        <strain evidence="2">ATCC 18201 / CBS 1600 / BCRC 20928 / JCM 3617 / NBRC 0987 / NRRL Y-1542</strain>
    </source>
</reference>
<protein>
    <submittedName>
        <fullName evidence="1">Uncharacterized protein</fullName>
    </submittedName>
</protein>
<organism evidence="1 2">
    <name type="scientific">Cyberlindnera jadinii (strain ATCC 18201 / CBS 1600 / BCRC 20928 / JCM 3617 / NBRC 0987 / NRRL Y-1542)</name>
    <name type="common">Torula yeast</name>
    <name type="synonym">Candida utilis</name>
    <dbReference type="NCBI Taxonomy" id="983966"/>
    <lineage>
        <taxon>Eukaryota</taxon>
        <taxon>Fungi</taxon>
        <taxon>Dikarya</taxon>
        <taxon>Ascomycota</taxon>
        <taxon>Saccharomycotina</taxon>
        <taxon>Saccharomycetes</taxon>
        <taxon>Phaffomycetales</taxon>
        <taxon>Phaffomycetaceae</taxon>
        <taxon>Cyberlindnera</taxon>
    </lineage>
</organism>